<sequence>MNKIYTLNKISSKGIKLFGENYLVQDSLEEADAILVRSAKMHDMELPVHVKAIARAGAGVNNIPVESCAEKGIVVFNTPGANANAVKEIVIAGLLLSSRKIVEGINWAGTLTENVAKEVEAGKSAFIGPEILGKKLGVIGLGAIGVMVANAAQALGMDVIGYDPYISVDAAWGISRHIHHALSLEEILTEADYITIHVPLTPTTKNMFNDEAFAKMKKGVRILNFSRDTLVDNEAILRAIQEGIVEKYVTDFPVDGLIGHPNILIIPHLGASTPESEENCAVMAVKQVKDYLENGNIVNSVNFPQCEMSWNAAFRLTIIHKNIPAMIGKITNIIAEEGINISDMLNKSKGEWAYTMIDTDTKVTDQNVQNILDIDDIINVRVLSK</sequence>
<dbReference type="SUPFAM" id="SSF55021">
    <property type="entry name" value="ACT-like"/>
    <property type="match status" value="1"/>
</dbReference>
<keyword evidence="7 12" id="KW-0560">Oxidoreductase</keyword>
<dbReference type="Pfam" id="PF02826">
    <property type="entry name" value="2-Hacid_dh_C"/>
    <property type="match status" value="1"/>
</dbReference>
<feature type="domain" description="ACT" evidence="13">
    <location>
        <begin position="315"/>
        <end position="385"/>
    </location>
</feature>
<name>A0AA42J2H4_9FIRM</name>
<evidence type="ECO:0000259" key="13">
    <source>
        <dbReference type="PROSITE" id="PS51671"/>
    </source>
</evidence>
<dbReference type="PANTHER" id="PTHR42938">
    <property type="entry name" value="FORMATE DEHYDROGENASE 1"/>
    <property type="match status" value="1"/>
</dbReference>
<keyword evidence="15" id="KW-1185">Reference proteome</keyword>
<dbReference type="SUPFAM" id="SSF52283">
    <property type="entry name" value="Formate/glycerate dehydrogenase catalytic domain-like"/>
    <property type="match status" value="1"/>
</dbReference>
<evidence type="ECO:0000256" key="4">
    <source>
        <dbReference type="ARBA" id="ARBA00013001"/>
    </source>
</evidence>
<dbReference type="InterPro" id="IPR002912">
    <property type="entry name" value="ACT_dom"/>
</dbReference>
<evidence type="ECO:0000256" key="12">
    <source>
        <dbReference type="RuleBase" id="RU003719"/>
    </source>
</evidence>
<evidence type="ECO:0000256" key="2">
    <source>
        <dbReference type="ARBA" id="ARBA00005216"/>
    </source>
</evidence>
<gene>
    <name evidence="14" type="ORF">PBV87_19540</name>
</gene>
<dbReference type="RefSeq" id="WP_271013440.1">
    <property type="nucleotide sequence ID" value="NZ_JAQIFT010000068.1"/>
</dbReference>
<comment type="similarity">
    <text evidence="3 12">Belongs to the D-isomer specific 2-hydroxyacid dehydrogenase family.</text>
</comment>
<dbReference type="CDD" id="cd04901">
    <property type="entry name" value="ACT_3PGDH"/>
    <property type="match status" value="1"/>
</dbReference>
<dbReference type="CDD" id="cd12174">
    <property type="entry name" value="PGDH_like_3"/>
    <property type="match status" value="1"/>
</dbReference>
<keyword evidence="8" id="KW-0520">NAD</keyword>
<dbReference type="PANTHER" id="PTHR42938:SF47">
    <property type="entry name" value="HYDROXYPYRUVATE REDUCTASE"/>
    <property type="match status" value="1"/>
</dbReference>
<dbReference type="Gene3D" id="3.30.70.260">
    <property type="match status" value="1"/>
</dbReference>
<comment type="catalytic activity">
    <reaction evidence="10">
        <text>(R)-2-hydroxyglutarate + NAD(+) = 2-oxoglutarate + NADH + H(+)</text>
        <dbReference type="Rhea" id="RHEA:49612"/>
        <dbReference type="ChEBI" id="CHEBI:15378"/>
        <dbReference type="ChEBI" id="CHEBI:15801"/>
        <dbReference type="ChEBI" id="CHEBI:16810"/>
        <dbReference type="ChEBI" id="CHEBI:57540"/>
        <dbReference type="ChEBI" id="CHEBI:57945"/>
        <dbReference type="EC" id="1.1.1.399"/>
    </reaction>
</comment>
<dbReference type="GO" id="GO:0051287">
    <property type="term" value="F:NAD binding"/>
    <property type="evidence" value="ECO:0007669"/>
    <property type="project" value="InterPro"/>
</dbReference>
<dbReference type="Pfam" id="PF00389">
    <property type="entry name" value="2-Hacid_dh"/>
    <property type="match status" value="1"/>
</dbReference>
<comment type="function">
    <text evidence="1">Catalyzes the reversible oxidation of 3-phospho-D-glycerate to 3-phosphonooxypyruvate, the first step of the phosphorylated L-serine biosynthesis pathway. Also catalyzes the reversible oxidation of 2-hydroxyglutarate to 2-oxoglutarate.</text>
</comment>
<evidence type="ECO:0000256" key="3">
    <source>
        <dbReference type="ARBA" id="ARBA00005854"/>
    </source>
</evidence>
<comment type="pathway">
    <text evidence="2">Amino-acid biosynthesis; L-serine biosynthesis; L-serine from 3-phospho-D-glycerate: step 1/3.</text>
</comment>
<evidence type="ECO:0000256" key="9">
    <source>
        <dbReference type="ARBA" id="ARBA00030455"/>
    </source>
</evidence>
<protein>
    <recommendedName>
        <fullName evidence="6">D-3-phosphoglycerate dehydrogenase</fullName>
        <ecNumber evidence="4">1.1.1.399</ecNumber>
        <ecNumber evidence="5">1.1.1.95</ecNumber>
    </recommendedName>
    <alternativeName>
        <fullName evidence="9">2-oxoglutarate reductase</fullName>
    </alternativeName>
</protein>
<dbReference type="InterPro" id="IPR036291">
    <property type="entry name" value="NAD(P)-bd_dom_sf"/>
</dbReference>
<dbReference type="PROSITE" id="PS51671">
    <property type="entry name" value="ACT"/>
    <property type="match status" value="1"/>
</dbReference>
<dbReference type="SUPFAM" id="SSF51735">
    <property type="entry name" value="NAD(P)-binding Rossmann-fold domains"/>
    <property type="match status" value="1"/>
</dbReference>
<dbReference type="InterPro" id="IPR006140">
    <property type="entry name" value="D-isomer_DH_NAD-bd"/>
</dbReference>
<dbReference type="AlphaFoldDB" id="A0AA42J2H4"/>
<dbReference type="EC" id="1.1.1.399" evidence="4"/>
<evidence type="ECO:0000256" key="10">
    <source>
        <dbReference type="ARBA" id="ARBA00048126"/>
    </source>
</evidence>
<evidence type="ECO:0000313" key="15">
    <source>
        <dbReference type="Proteomes" id="UP001169242"/>
    </source>
</evidence>
<dbReference type="EMBL" id="JAQIFT010000068">
    <property type="protein sequence ID" value="MDA3733667.1"/>
    <property type="molecule type" value="Genomic_DNA"/>
</dbReference>
<evidence type="ECO:0000256" key="8">
    <source>
        <dbReference type="ARBA" id="ARBA00023027"/>
    </source>
</evidence>
<evidence type="ECO:0000256" key="7">
    <source>
        <dbReference type="ARBA" id="ARBA00023002"/>
    </source>
</evidence>
<dbReference type="InterPro" id="IPR029752">
    <property type="entry name" value="D-isomer_DH_CS1"/>
</dbReference>
<reference evidence="14" key="1">
    <citation type="journal article" date="2023" name="Int. J. Syst. Evol. Microbiol.">
        <title>&lt;i&gt;Holtiella tumoricola&lt;/i&gt; gen. nov. sp. nov., isolated from a human clinical sample.</title>
        <authorList>
            <person name="Allen-Vercoe E."/>
            <person name="Daigneault M.C."/>
            <person name="Vancuren S.J."/>
            <person name="Cochrane K."/>
            <person name="O'Neal L.L."/>
            <person name="Sankaranarayanan K."/>
            <person name="Lawson P.A."/>
        </authorList>
    </citation>
    <scope>NUCLEOTIDE SEQUENCE</scope>
    <source>
        <strain evidence="14">CC70A</strain>
    </source>
</reference>
<dbReference type="InterPro" id="IPR006139">
    <property type="entry name" value="D-isomer_2_OHA_DH_cat_dom"/>
</dbReference>
<dbReference type="Proteomes" id="UP001169242">
    <property type="component" value="Unassembled WGS sequence"/>
</dbReference>
<proteinExistence type="inferred from homology"/>
<dbReference type="EC" id="1.1.1.95" evidence="5"/>
<comment type="catalytic activity">
    <reaction evidence="11">
        <text>(2R)-3-phosphoglycerate + NAD(+) = 3-phosphooxypyruvate + NADH + H(+)</text>
        <dbReference type="Rhea" id="RHEA:12641"/>
        <dbReference type="ChEBI" id="CHEBI:15378"/>
        <dbReference type="ChEBI" id="CHEBI:18110"/>
        <dbReference type="ChEBI" id="CHEBI:57540"/>
        <dbReference type="ChEBI" id="CHEBI:57945"/>
        <dbReference type="ChEBI" id="CHEBI:58272"/>
        <dbReference type="EC" id="1.1.1.95"/>
    </reaction>
</comment>
<evidence type="ECO:0000256" key="11">
    <source>
        <dbReference type="ARBA" id="ARBA00048731"/>
    </source>
</evidence>
<evidence type="ECO:0000256" key="6">
    <source>
        <dbReference type="ARBA" id="ARBA00021582"/>
    </source>
</evidence>
<comment type="caution">
    <text evidence="14">The sequence shown here is derived from an EMBL/GenBank/DDBJ whole genome shotgun (WGS) entry which is preliminary data.</text>
</comment>
<organism evidence="14 15">
    <name type="scientific">Holtiella tumoricola</name>
    <dbReference type="NCBI Taxonomy" id="3018743"/>
    <lineage>
        <taxon>Bacteria</taxon>
        <taxon>Bacillati</taxon>
        <taxon>Bacillota</taxon>
        <taxon>Clostridia</taxon>
        <taxon>Lachnospirales</taxon>
        <taxon>Cellulosilyticaceae</taxon>
        <taxon>Holtiella</taxon>
    </lineage>
</organism>
<evidence type="ECO:0000256" key="1">
    <source>
        <dbReference type="ARBA" id="ARBA00003800"/>
    </source>
</evidence>
<dbReference type="GO" id="GO:0004617">
    <property type="term" value="F:phosphoglycerate dehydrogenase activity"/>
    <property type="evidence" value="ECO:0007669"/>
    <property type="project" value="UniProtKB-EC"/>
</dbReference>
<accession>A0AA42J2H4</accession>
<evidence type="ECO:0000256" key="5">
    <source>
        <dbReference type="ARBA" id="ARBA00013143"/>
    </source>
</evidence>
<dbReference type="InterPro" id="IPR045865">
    <property type="entry name" value="ACT-like_dom_sf"/>
</dbReference>
<dbReference type="PROSITE" id="PS00065">
    <property type="entry name" value="D_2_HYDROXYACID_DH_1"/>
    <property type="match status" value="1"/>
</dbReference>
<evidence type="ECO:0000313" key="14">
    <source>
        <dbReference type="EMBL" id="MDA3733667.1"/>
    </source>
</evidence>
<dbReference type="Gene3D" id="3.40.50.720">
    <property type="entry name" value="NAD(P)-binding Rossmann-like Domain"/>
    <property type="match status" value="2"/>
</dbReference>